<name>A0A8R2R0Q2_BOMMO</name>
<dbReference type="AlphaFoldDB" id="A0A8R2R0Q2"/>
<organism evidence="2 3">
    <name type="scientific">Bombyx mori</name>
    <name type="common">Silk moth</name>
    <dbReference type="NCBI Taxonomy" id="7091"/>
    <lineage>
        <taxon>Eukaryota</taxon>
        <taxon>Metazoa</taxon>
        <taxon>Ecdysozoa</taxon>
        <taxon>Arthropoda</taxon>
        <taxon>Hexapoda</taxon>
        <taxon>Insecta</taxon>
        <taxon>Pterygota</taxon>
        <taxon>Neoptera</taxon>
        <taxon>Endopterygota</taxon>
        <taxon>Lepidoptera</taxon>
        <taxon>Glossata</taxon>
        <taxon>Ditrysia</taxon>
        <taxon>Bombycoidea</taxon>
        <taxon>Bombycidae</taxon>
        <taxon>Bombycinae</taxon>
        <taxon>Bombyx</taxon>
    </lineage>
</organism>
<reference evidence="2" key="2">
    <citation type="submission" date="2022-06" db="UniProtKB">
        <authorList>
            <consortium name="EnsemblMetazoa"/>
        </authorList>
    </citation>
    <scope>IDENTIFICATION</scope>
    <source>
        <strain evidence="2">p50T (Dazao)</strain>
    </source>
</reference>
<evidence type="ECO:0000313" key="2">
    <source>
        <dbReference type="EnsemblMetazoa" id="XP_037870678.1"/>
    </source>
</evidence>
<dbReference type="Pfam" id="PF05380">
    <property type="entry name" value="Peptidase_A17"/>
    <property type="match status" value="1"/>
</dbReference>
<reference evidence="3" key="1">
    <citation type="journal article" date="2008" name="Insect Biochem. Mol. Biol.">
        <title>The genome of a lepidopteran model insect, the silkworm Bombyx mori.</title>
        <authorList>
            <consortium name="International Silkworm Genome Consortium"/>
        </authorList>
    </citation>
    <scope>NUCLEOTIDE SEQUENCE [LARGE SCALE GENOMIC DNA]</scope>
    <source>
        <strain evidence="3">p50T</strain>
    </source>
</reference>
<evidence type="ECO:0000259" key="1">
    <source>
        <dbReference type="Pfam" id="PF18701"/>
    </source>
</evidence>
<proteinExistence type="predicted"/>
<dbReference type="PANTHER" id="PTHR47331">
    <property type="entry name" value="PHD-TYPE DOMAIN-CONTAINING PROTEIN"/>
    <property type="match status" value="1"/>
</dbReference>
<dbReference type="InterPro" id="IPR008042">
    <property type="entry name" value="Retrotrans_Pao"/>
</dbReference>
<dbReference type="EnsemblMetazoa" id="XM_038014750.1">
    <property type="protein sequence ID" value="XP_037870678.1"/>
    <property type="gene ID" value="LOC119629338"/>
</dbReference>
<feature type="domain" description="DUF5641" evidence="1">
    <location>
        <begin position="371"/>
        <end position="464"/>
    </location>
</feature>
<sequence>MYNKFMKEYEVLGHMTRVEKYDTPNFFLPHHGVYKESSTTTKLRVVFDGSAKTTSQKSLNDNQLPGPALQNDIPRLELCGALLGARLYKKIINSLKLSFTNTCFWTDSTIVMGWIRMSPHLLITFVQNRVTELNELTGYSVWLHVNSKNNPADLLSRGLNLDSLIHCQLWWTGPSYLHDHNFVNKNINCDHINLNNNNLPDLRKTIQKNTTTLIDCLFDFERYSSLLKIKRVCAYVLRFVYNMRMKRERSQCKTGLLSVDELNESQRLLVKLAQMHSFSDVHYCLQNKLPLKNKNTKRVLGLNVFLDEHNIIRVGGRLGNSSSFQYEKKHPILLCDPHDFSPLTPAHFLIGRSLAAPACEDLTAATDSQLTRYHRIEQLRQHFWNRWSKEYVVELQTRTKWKTNQSDIALDTLVLIKDDNLPPLKWKLGRVIKVFPGNDGVSRVADVRTATGILRRSFAKICPLPLQPEDTEGE</sequence>
<dbReference type="Pfam" id="PF18701">
    <property type="entry name" value="DUF5641"/>
    <property type="match status" value="1"/>
</dbReference>
<dbReference type="Proteomes" id="UP000005204">
    <property type="component" value="Unassembled WGS sequence"/>
</dbReference>
<accession>A0A8R2R0Q2</accession>
<evidence type="ECO:0000313" key="3">
    <source>
        <dbReference type="Proteomes" id="UP000005204"/>
    </source>
</evidence>
<protein>
    <recommendedName>
        <fullName evidence="1">DUF5641 domain-containing protein</fullName>
    </recommendedName>
</protein>
<keyword evidence="3" id="KW-1185">Reference proteome</keyword>
<dbReference type="InterPro" id="IPR040676">
    <property type="entry name" value="DUF5641"/>
</dbReference>